<dbReference type="Gene3D" id="3.50.50.60">
    <property type="entry name" value="FAD/NAD(P)-binding domain"/>
    <property type="match status" value="1"/>
</dbReference>
<dbReference type="InParanoid" id="A0A1Y2PCW9"/>
<dbReference type="GO" id="GO:0004497">
    <property type="term" value="F:monooxygenase activity"/>
    <property type="evidence" value="ECO:0007669"/>
    <property type="project" value="TreeGrafter"/>
</dbReference>
<dbReference type="NCBIfam" id="NF040505">
    <property type="entry name" value="ArsO_flavin_mono"/>
    <property type="match status" value="1"/>
</dbReference>
<protein>
    <submittedName>
        <fullName evidence="2">Pyridine nucleotide-disulfide oxidoreductase</fullName>
    </submittedName>
</protein>
<dbReference type="SUPFAM" id="SSF51905">
    <property type="entry name" value="FAD/NAD(P)-binding domain"/>
    <property type="match status" value="2"/>
</dbReference>
<accession>A0A1Y2PCW9</accession>
<dbReference type="InterPro" id="IPR036188">
    <property type="entry name" value="FAD/NAD-bd_sf"/>
</dbReference>
<gene>
    <name evidence="2" type="ORF">WH52_05905</name>
</gene>
<name>A0A1Y2PCW9_9FLAO</name>
<organism evidence="2 3">
    <name type="scientific">Tenacibaculum holothuriorum</name>
    <dbReference type="NCBI Taxonomy" id="1635173"/>
    <lineage>
        <taxon>Bacteria</taxon>
        <taxon>Pseudomonadati</taxon>
        <taxon>Bacteroidota</taxon>
        <taxon>Flavobacteriia</taxon>
        <taxon>Flavobacteriales</taxon>
        <taxon>Flavobacteriaceae</taxon>
        <taxon>Tenacibaculum</taxon>
    </lineage>
</organism>
<dbReference type="GO" id="GO:0050660">
    <property type="term" value="F:flavin adenine dinucleotide binding"/>
    <property type="evidence" value="ECO:0007669"/>
    <property type="project" value="TreeGrafter"/>
</dbReference>
<dbReference type="Proteomes" id="UP000194221">
    <property type="component" value="Unassembled WGS sequence"/>
</dbReference>
<reference evidence="2 3" key="1">
    <citation type="submission" date="2015-03" db="EMBL/GenBank/DDBJ databases">
        <title>Genome sequence of Tenacibaculum sp. S2-2, isolated from intestinal microbiota of sea cucumber, Apostichopus japonicas.</title>
        <authorList>
            <person name="Shao Z."/>
            <person name="Wang L."/>
            <person name="Li X."/>
        </authorList>
    </citation>
    <scope>NUCLEOTIDE SEQUENCE [LARGE SCALE GENOMIC DNA]</scope>
    <source>
        <strain evidence="2 3">S2-2</strain>
    </source>
</reference>
<dbReference type="OrthoDB" id="9778740at2"/>
<dbReference type="Pfam" id="PF13738">
    <property type="entry name" value="Pyr_redox_3"/>
    <property type="match status" value="1"/>
</dbReference>
<dbReference type="RefSeq" id="WP_086030023.1">
    <property type="nucleotide sequence ID" value="NZ_LAPZ01000003.1"/>
</dbReference>
<dbReference type="EMBL" id="LAPZ01000003">
    <property type="protein sequence ID" value="OSY88302.1"/>
    <property type="molecule type" value="Genomic_DNA"/>
</dbReference>
<dbReference type="STRING" id="1635173.WH52_05905"/>
<comment type="caution">
    <text evidence="2">The sequence shown here is derived from an EMBL/GenBank/DDBJ whole genome shotgun (WGS) entry which is preliminary data.</text>
</comment>
<dbReference type="PRINTS" id="PR00368">
    <property type="entry name" value="FADPNR"/>
</dbReference>
<evidence type="ECO:0000313" key="2">
    <source>
        <dbReference type="EMBL" id="OSY88302.1"/>
    </source>
</evidence>
<dbReference type="FunCoup" id="A0A1Y2PCW9">
    <property type="interactions" value="33"/>
</dbReference>
<keyword evidence="1" id="KW-0560">Oxidoreductase</keyword>
<sequence length="347" mass="39607">MKIYDTLIIGGGQAGLSMAYFLRRKKLDYLVLDNQSKPGGSWLHTWDSLKLFSPTEYSSLSGWMMPKSEHEYPTKNEFISYLEQYEQRYNFPVQRNTEVLSVHKEQEIFKIITNQGVFYTKTLVSATGTAHEPFIPDYSNREEFEGEQLHSVNYRDSNELSRKKVLIVGGGNSGAQILAEVSKVANTQWVTIEEPHFLPDDIDGRYLFNQATQKFLGKSTEQPSKRKVSLSSIVMVESVKEARERKVLQAKRPFQSFYKQGVVWKDGIQESFDVVIWCTGFKANLEHLEPLHITENNRIATQDTRSIEVPGLWLVGYGSWTGFASATIYGVGKTARQTANEIEEFLS</sequence>
<proteinExistence type="predicted"/>
<dbReference type="AlphaFoldDB" id="A0A1Y2PCW9"/>
<evidence type="ECO:0000313" key="3">
    <source>
        <dbReference type="Proteomes" id="UP000194221"/>
    </source>
</evidence>
<evidence type="ECO:0000256" key="1">
    <source>
        <dbReference type="ARBA" id="ARBA00023002"/>
    </source>
</evidence>
<dbReference type="PANTHER" id="PTHR43539:SF78">
    <property type="entry name" value="FLAVIN-CONTAINING MONOOXYGENASE"/>
    <property type="match status" value="1"/>
</dbReference>
<dbReference type="PRINTS" id="PR00469">
    <property type="entry name" value="PNDRDTASEII"/>
</dbReference>
<keyword evidence="3" id="KW-1185">Reference proteome</keyword>
<dbReference type="InterPro" id="IPR050982">
    <property type="entry name" value="Auxin_biosynth/cation_transpt"/>
</dbReference>
<dbReference type="PANTHER" id="PTHR43539">
    <property type="entry name" value="FLAVIN-BINDING MONOOXYGENASE-LIKE PROTEIN (AFU_ORTHOLOGUE AFUA_4G09220)"/>
    <property type="match status" value="1"/>
</dbReference>